<feature type="transmembrane region" description="Helical" evidence="6">
    <location>
        <begin position="229"/>
        <end position="248"/>
    </location>
</feature>
<comment type="subcellular location">
    <subcellularLocation>
        <location evidence="1">Membrane</location>
        <topology evidence="1">Multi-pass membrane protein</topology>
    </subcellularLocation>
</comment>
<name>A0A7D7REM1_PLAMR</name>
<evidence type="ECO:0000256" key="3">
    <source>
        <dbReference type="ARBA" id="ARBA00022692"/>
    </source>
</evidence>
<gene>
    <name evidence="7" type="ORF">H1Q58_08780</name>
</gene>
<dbReference type="AlphaFoldDB" id="A0A7D7REM1"/>
<dbReference type="InterPro" id="IPR051611">
    <property type="entry name" value="ECF_transporter_component"/>
</dbReference>
<evidence type="ECO:0000313" key="8">
    <source>
        <dbReference type="Proteomes" id="UP000514716"/>
    </source>
</evidence>
<evidence type="ECO:0000256" key="2">
    <source>
        <dbReference type="ARBA" id="ARBA00022475"/>
    </source>
</evidence>
<feature type="transmembrane region" description="Helical" evidence="6">
    <location>
        <begin position="59"/>
        <end position="80"/>
    </location>
</feature>
<keyword evidence="2" id="KW-1003">Cell membrane</keyword>
<keyword evidence="4 6" id="KW-1133">Transmembrane helix</keyword>
<dbReference type="Pfam" id="PF02361">
    <property type="entry name" value="CbiQ"/>
    <property type="match status" value="1"/>
</dbReference>
<evidence type="ECO:0000256" key="4">
    <source>
        <dbReference type="ARBA" id="ARBA00022989"/>
    </source>
</evidence>
<protein>
    <submittedName>
        <fullName evidence="7">Energy-coupling factor transporter transmembrane protein EcfT</fullName>
    </submittedName>
</protein>
<dbReference type="GO" id="GO:0005886">
    <property type="term" value="C:plasma membrane"/>
    <property type="evidence" value="ECO:0007669"/>
    <property type="project" value="UniProtKB-ARBA"/>
</dbReference>
<dbReference type="Proteomes" id="UP000514716">
    <property type="component" value="Chromosome"/>
</dbReference>
<keyword evidence="5 6" id="KW-0472">Membrane</keyword>
<dbReference type="EMBL" id="CP059540">
    <property type="protein sequence ID" value="QMT16081.1"/>
    <property type="molecule type" value="Genomic_DNA"/>
</dbReference>
<dbReference type="PANTHER" id="PTHR34857">
    <property type="entry name" value="SLL0384 PROTEIN"/>
    <property type="match status" value="1"/>
</dbReference>
<keyword evidence="8" id="KW-1185">Reference proteome</keyword>
<dbReference type="RefSeq" id="WP_182091233.1">
    <property type="nucleotide sequence ID" value="NZ_CP059540.1"/>
</dbReference>
<dbReference type="CDD" id="cd16914">
    <property type="entry name" value="EcfT"/>
    <property type="match status" value="1"/>
</dbReference>
<feature type="transmembrane region" description="Helical" evidence="6">
    <location>
        <begin position="100"/>
        <end position="120"/>
    </location>
</feature>
<dbReference type="KEGG" id="pdec:H1Q58_08780"/>
<evidence type="ECO:0000256" key="6">
    <source>
        <dbReference type="SAM" id="Phobius"/>
    </source>
</evidence>
<organism evidence="7 8">
    <name type="scientific">Planococcus maritimus</name>
    <dbReference type="NCBI Taxonomy" id="192421"/>
    <lineage>
        <taxon>Bacteria</taxon>
        <taxon>Bacillati</taxon>
        <taxon>Bacillota</taxon>
        <taxon>Bacilli</taxon>
        <taxon>Bacillales</taxon>
        <taxon>Caryophanaceae</taxon>
        <taxon>Planococcus</taxon>
    </lineage>
</organism>
<accession>A0A7D7REM1</accession>
<evidence type="ECO:0000256" key="5">
    <source>
        <dbReference type="ARBA" id="ARBA00023136"/>
    </source>
</evidence>
<evidence type="ECO:0000256" key="1">
    <source>
        <dbReference type="ARBA" id="ARBA00004141"/>
    </source>
</evidence>
<dbReference type="PANTHER" id="PTHR34857:SF2">
    <property type="entry name" value="SLL0384 PROTEIN"/>
    <property type="match status" value="1"/>
</dbReference>
<reference evidence="7 8" key="1">
    <citation type="submission" date="2020-07" db="EMBL/GenBank/DDBJ databases">
        <title>Screening of a cold-adapted Planococcus bacterium producing protease in traditional shrimp paste and protease identification by genome sequencing.</title>
        <authorList>
            <person name="Gao R."/>
            <person name="Leng W."/>
            <person name="Chu Q."/>
            <person name="Wu X."/>
            <person name="Liu H."/>
            <person name="Li X."/>
        </authorList>
    </citation>
    <scope>NUCLEOTIDE SEQUENCE [LARGE SCALE GENOMIC DNA]</scope>
    <source>
        <strain evidence="7 8">XJ11</strain>
    </source>
</reference>
<sequence length="249" mass="28442">MRRLLHEMNPSMKFLAVTSCILTLAFFFNPWTPLLFFAGVVLLQLLLSQTNWKLWSLAMLPFLIGAFGYFWTTLVFGQSGDSPVLWTIGTIDITVQQWELAWSLSLRVLAFSSISLLFAFTTDPVHFIQSLMQQWKLSPKLAFSVLISYQFLPVLQKEFVQLQQAHRIRGTGSRSSTFKRLTESRRLLIPLLAGAVRKAERAAFAMEARAFTGEARTHYREITLAPKDFVLFTLFSLVLTISCSAIFWT</sequence>
<keyword evidence="3 6" id="KW-0812">Transmembrane</keyword>
<dbReference type="InterPro" id="IPR003339">
    <property type="entry name" value="ABC/ECF_trnsptr_transmembrane"/>
</dbReference>
<feature type="transmembrane region" description="Helical" evidence="6">
    <location>
        <begin position="12"/>
        <end position="28"/>
    </location>
</feature>
<evidence type="ECO:0000313" key="7">
    <source>
        <dbReference type="EMBL" id="QMT16081.1"/>
    </source>
</evidence>
<proteinExistence type="predicted"/>